<dbReference type="AlphaFoldDB" id="A0A2U2PNH6"/>
<evidence type="ECO:0000313" key="2">
    <source>
        <dbReference type="Proteomes" id="UP000245647"/>
    </source>
</evidence>
<dbReference type="InterPro" id="IPR026265">
    <property type="entry name" value="LptC"/>
</dbReference>
<dbReference type="GO" id="GO:0015221">
    <property type="term" value="F:lipopolysaccharide transmembrane transporter activity"/>
    <property type="evidence" value="ECO:0007669"/>
    <property type="project" value="InterPro"/>
</dbReference>
<proteinExistence type="predicted"/>
<dbReference type="OrthoDB" id="9812080at2"/>
<dbReference type="EMBL" id="QEAS01000001">
    <property type="protein sequence ID" value="PWG82739.1"/>
    <property type="molecule type" value="Genomic_DNA"/>
</dbReference>
<keyword evidence="2" id="KW-1185">Reference proteome</keyword>
<gene>
    <name evidence="1" type="primary">lptC</name>
    <name evidence="1" type="ORF">DDR33_00155</name>
</gene>
<reference evidence="1 2" key="1">
    <citation type="submission" date="2018-04" db="EMBL/GenBank/DDBJ databases">
        <title>Pedobacter chongqingensis sp. nov., isolated from a rottenly hemp rope.</title>
        <authorList>
            <person name="Cai Y."/>
        </authorList>
    </citation>
    <scope>NUCLEOTIDE SEQUENCE [LARGE SCALE GENOMIC DNA]</scope>
    <source>
        <strain evidence="1 2">FJ4-8</strain>
    </source>
</reference>
<comment type="caution">
    <text evidence="1">The sequence shown here is derived from an EMBL/GenBank/DDBJ whole genome shotgun (WGS) entry which is preliminary data.</text>
</comment>
<dbReference type="NCBIfam" id="TIGR04409">
    <property type="entry name" value="LptC_YrbK"/>
    <property type="match status" value="1"/>
</dbReference>
<dbReference type="GO" id="GO:0005886">
    <property type="term" value="C:plasma membrane"/>
    <property type="evidence" value="ECO:0007669"/>
    <property type="project" value="InterPro"/>
</dbReference>
<dbReference type="Pfam" id="PF06835">
    <property type="entry name" value="LptC"/>
    <property type="match status" value="1"/>
</dbReference>
<organism evidence="1 2">
    <name type="scientific">Pararcticibacter amylolyticus</name>
    <dbReference type="NCBI Taxonomy" id="2173175"/>
    <lineage>
        <taxon>Bacteria</taxon>
        <taxon>Pseudomonadati</taxon>
        <taxon>Bacteroidota</taxon>
        <taxon>Sphingobacteriia</taxon>
        <taxon>Sphingobacteriales</taxon>
        <taxon>Sphingobacteriaceae</taxon>
        <taxon>Pararcticibacter</taxon>
    </lineage>
</organism>
<sequence length="180" mass="20281">MILIIVCFSLTACENDLREVEKISAKGSSVRVDKSKGVEIIYSDSARVKARILTPLLNYYKVDKPYYEMPKGATVIFFDENLKESSRIVSDYALQYETSRVVEMRKNVVGTSAKGDVFKSDELIWDPGKKEPVYSNKLVTITQPNGNIVFGNGFSSDERFKRWQLTDATGNFPSGTNLIE</sequence>
<dbReference type="Proteomes" id="UP000245647">
    <property type="component" value="Unassembled WGS sequence"/>
</dbReference>
<dbReference type="InterPro" id="IPR010664">
    <property type="entry name" value="LipoPS_assembly_LptC-rel"/>
</dbReference>
<name>A0A2U2PNH6_9SPHI</name>
<evidence type="ECO:0000313" key="1">
    <source>
        <dbReference type="EMBL" id="PWG82739.1"/>
    </source>
</evidence>
<accession>A0A2U2PNH6</accession>
<protein>
    <submittedName>
        <fullName evidence="1">LPS export ABC transporter periplasmic protein LptC</fullName>
    </submittedName>
</protein>